<evidence type="ECO:0000313" key="3">
    <source>
        <dbReference type="Proteomes" id="UP001524944"/>
    </source>
</evidence>
<protein>
    <submittedName>
        <fullName evidence="2">Uncharacterized protein</fullName>
    </submittedName>
</protein>
<sequence>MATKLSINMIPGATGPKPMEASQEKAAISPGYLPITPGMSWRILKPVIKPTNINMIRKESGRRKRHLPERSIITVMI</sequence>
<organism evidence="2 3">
    <name type="scientific">Dehalobacterium formicoaceticum</name>
    <dbReference type="NCBI Taxonomy" id="51515"/>
    <lineage>
        <taxon>Bacteria</taxon>
        <taxon>Bacillati</taxon>
        <taxon>Bacillota</taxon>
        <taxon>Clostridia</taxon>
        <taxon>Eubacteriales</taxon>
        <taxon>Peptococcaceae</taxon>
        <taxon>Dehalobacterium</taxon>
    </lineage>
</organism>
<name>A0ABT1Y2T9_9FIRM</name>
<accession>A0ABT1Y2T9</accession>
<evidence type="ECO:0000256" key="1">
    <source>
        <dbReference type="SAM" id="MobiDB-lite"/>
    </source>
</evidence>
<evidence type="ECO:0000313" key="2">
    <source>
        <dbReference type="EMBL" id="MCR6545181.1"/>
    </source>
</evidence>
<proteinExistence type="predicted"/>
<gene>
    <name evidence="2" type="ORF">NVS47_06580</name>
</gene>
<feature type="region of interest" description="Disordered" evidence="1">
    <location>
        <begin position="1"/>
        <end position="23"/>
    </location>
</feature>
<comment type="caution">
    <text evidence="2">The sequence shown here is derived from an EMBL/GenBank/DDBJ whole genome shotgun (WGS) entry which is preliminary data.</text>
</comment>
<dbReference type="EMBL" id="JANPWE010000002">
    <property type="protein sequence ID" value="MCR6545181.1"/>
    <property type="molecule type" value="Genomic_DNA"/>
</dbReference>
<reference evidence="2 3" key="1">
    <citation type="submission" date="2022-08" db="EMBL/GenBank/DDBJ databases">
        <title>Proteogenomics of the novel Dehalobacterium formicoaceticum strain EZ94 highlights a key role of methyltransferases during anaerobic dichloromethane degradation.</title>
        <authorList>
            <person name="Wasmund K."/>
        </authorList>
    </citation>
    <scope>NUCLEOTIDE SEQUENCE [LARGE SCALE GENOMIC DNA]</scope>
    <source>
        <strain evidence="2 3">EZ94</strain>
    </source>
</reference>
<keyword evidence="3" id="KW-1185">Reference proteome</keyword>
<dbReference type="RefSeq" id="WP_157677265.1">
    <property type="nucleotide sequence ID" value="NZ_CP022121.1"/>
</dbReference>
<dbReference type="Proteomes" id="UP001524944">
    <property type="component" value="Unassembled WGS sequence"/>
</dbReference>